<comment type="subcellular location">
    <subcellularLocation>
        <location evidence="1">Nucleus</location>
    </subcellularLocation>
</comment>
<reference evidence="9" key="1">
    <citation type="journal article" date="2021" name="Nat. Commun.">
        <title>Genetic determinants of endophytism in the Arabidopsis root mycobiome.</title>
        <authorList>
            <person name="Mesny F."/>
            <person name="Miyauchi S."/>
            <person name="Thiergart T."/>
            <person name="Pickel B."/>
            <person name="Atanasova L."/>
            <person name="Karlsson M."/>
            <person name="Huettel B."/>
            <person name="Barry K.W."/>
            <person name="Haridas S."/>
            <person name="Chen C."/>
            <person name="Bauer D."/>
            <person name="Andreopoulos W."/>
            <person name="Pangilinan J."/>
            <person name="LaButti K."/>
            <person name="Riley R."/>
            <person name="Lipzen A."/>
            <person name="Clum A."/>
            <person name="Drula E."/>
            <person name="Henrissat B."/>
            <person name="Kohler A."/>
            <person name="Grigoriev I.V."/>
            <person name="Martin F.M."/>
            <person name="Hacquard S."/>
        </authorList>
    </citation>
    <scope>NUCLEOTIDE SEQUENCE</scope>
    <source>
        <strain evidence="9">MPI-CAGE-CH-0243</strain>
    </source>
</reference>
<dbReference type="SUPFAM" id="SSF57701">
    <property type="entry name" value="Zn2/Cys6 DNA-binding domain"/>
    <property type="match status" value="1"/>
</dbReference>
<keyword evidence="2" id="KW-0479">Metal-binding</keyword>
<dbReference type="AlphaFoldDB" id="A0A9P9D0R7"/>
<feature type="region of interest" description="Disordered" evidence="7">
    <location>
        <begin position="83"/>
        <end position="123"/>
    </location>
</feature>
<dbReference type="Pfam" id="PF04082">
    <property type="entry name" value="Fungal_trans"/>
    <property type="match status" value="1"/>
</dbReference>
<evidence type="ECO:0000256" key="2">
    <source>
        <dbReference type="ARBA" id="ARBA00022723"/>
    </source>
</evidence>
<gene>
    <name evidence="9" type="ORF">B0J11DRAFT_205160</name>
</gene>
<accession>A0A9P9D0R7</accession>
<dbReference type="GO" id="GO:0000981">
    <property type="term" value="F:DNA-binding transcription factor activity, RNA polymerase II-specific"/>
    <property type="evidence" value="ECO:0007669"/>
    <property type="project" value="InterPro"/>
</dbReference>
<proteinExistence type="predicted"/>
<evidence type="ECO:0000256" key="7">
    <source>
        <dbReference type="SAM" id="MobiDB-lite"/>
    </source>
</evidence>
<comment type="caution">
    <text evidence="9">The sequence shown here is derived from an EMBL/GenBank/DDBJ whole genome shotgun (WGS) entry which is preliminary data.</text>
</comment>
<evidence type="ECO:0000256" key="4">
    <source>
        <dbReference type="ARBA" id="ARBA00023125"/>
    </source>
</evidence>
<dbReference type="Pfam" id="PF00172">
    <property type="entry name" value="Zn_clus"/>
    <property type="match status" value="1"/>
</dbReference>
<dbReference type="GO" id="GO:0043565">
    <property type="term" value="F:sequence-specific DNA binding"/>
    <property type="evidence" value="ECO:0007669"/>
    <property type="project" value="TreeGrafter"/>
</dbReference>
<keyword evidence="10" id="KW-1185">Reference proteome</keyword>
<evidence type="ECO:0000256" key="1">
    <source>
        <dbReference type="ARBA" id="ARBA00004123"/>
    </source>
</evidence>
<keyword evidence="4" id="KW-0238">DNA-binding</keyword>
<name>A0A9P9D0R7_9PLEO</name>
<dbReference type="OrthoDB" id="3266505at2759"/>
<dbReference type="PROSITE" id="PS00463">
    <property type="entry name" value="ZN2_CY6_FUNGAL_1"/>
    <property type="match status" value="1"/>
</dbReference>
<dbReference type="GO" id="GO:0045944">
    <property type="term" value="P:positive regulation of transcription by RNA polymerase II"/>
    <property type="evidence" value="ECO:0007669"/>
    <property type="project" value="TreeGrafter"/>
</dbReference>
<dbReference type="GO" id="GO:0008270">
    <property type="term" value="F:zinc ion binding"/>
    <property type="evidence" value="ECO:0007669"/>
    <property type="project" value="InterPro"/>
</dbReference>
<dbReference type="EMBL" id="JAGMWT010000027">
    <property type="protein sequence ID" value="KAH7110593.1"/>
    <property type="molecule type" value="Genomic_DNA"/>
</dbReference>
<feature type="region of interest" description="Disordered" evidence="7">
    <location>
        <begin position="1"/>
        <end position="22"/>
    </location>
</feature>
<evidence type="ECO:0000256" key="6">
    <source>
        <dbReference type="ARBA" id="ARBA00023242"/>
    </source>
</evidence>
<dbReference type="PROSITE" id="PS50048">
    <property type="entry name" value="ZN2_CY6_FUNGAL_2"/>
    <property type="match status" value="1"/>
</dbReference>
<dbReference type="SMART" id="SM00906">
    <property type="entry name" value="Fungal_trans"/>
    <property type="match status" value="1"/>
</dbReference>
<keyword evidence="3" id="KW-0805">Transcription regulation</keyword>
<sequence>MPAPPQPSRTRKRVRDGIMDQGVCPNKSRKSIACQRCHTFKVKCSGSTPCERCHDAGLAEECTYPRRDRQIKVSSQFVERILEENERLRSQDSTPIPGPETSSTRAQDEETSRSSEGEETAQNPLLEDRPWFLPLASLDMPIHISEAADAAFATRFRQTLDKVDTKHIPRMNYVTDEHILGLSDLHCPWPTPARARFLVKVALNTVCSYFHIVRKSAILETLEVAIQRQGDGERLHISRLFIVFALGELYSTKVSATQSSFPGLQYFAKARRMVCVPAERPRLDTLEIVLLLVIYSFALNRRHSAYSFSSTAVRLGTIMGMHLNIPSHQFPDRAARQHRTRLWWTAYTFDRMCASKIGQPPCISDDDIQVDLPCDSDLDEKDQGDFLDAQYIIQHSTLARLSAQTIRSIYSRRRHEIPFSQRVQSALKNLTKWVESLPPYLQLDRDSSKRVTQLQLLILHTRFNQCVILTTRPILLHVLRNHIDAKTPGVSNTQRNLPDSALALAETCIQCARHTYRLLTDAWIQGSYAMFDYFNTQYLFSSAIILAISSLLDSARSRSDSECHDNAFDILQQLQQSGNFCAGEYYQHLRAISETIAKVTKHANAEQMTGPPVLQRPDPGSSMGYADMASAMTAGMALAEPTLQEFLSGPGFDLQLYEPNSLEDLQTPYWPELWGDGWSIS</sequence>
<dbReference type="GO" id="GO:0006351">
    <property type="term" value="P:DNA-templated transcription"/>
    <property type="evidence" value="ECO:0007669"/>
    <property type="project" value="InterPro"/>
</dbReference>
<dbReference type="InterPro" id="IPR007219">
    <property type="entry name" value="XnlR_reg_dom"/>
</dbReference>
<dbReference type="CDD" id="cd00067">
    <property type="entry name" value="GAL4"/>
    <property type="match status" value="1"/>
</dbReference>
<keyword evidence="6" id="KW-0539">Nucleus</keyword>
<dbReference type="Proteomes" id="UP000700596">
    <property type="component" value="Unassembled WGS sequence"/>
</dbReference>
<evidence type="ECO:0000256" key="3">
    <source>
        <dbReference type="ARBA" id="ARBA00023015"/>
    </source>
</evidence>
<dbReference type="InterPro" id="IPR036864">
    <property type="entry name" value="Zn2-C6_fun-type_DNA-bd_sf"/>
</dbReference>
<evidence type="ECO:0000259" key="8">
    <source>
        <dbReference type="PROSITE" id="PS50048"/>
    </source>
</evidence>
<feature type="compositionally biased region" description="Basic and acidic residues" evidence="7">
    <location>
        <begin position="106"/>
        <end position="116"/>
    </location>
</feature>
<feature type="domain" description="Zn(2)-C6 fungal-type" evidence="8">
    <location>
        <begin position="33"/>
        <end position="64"/>
    </location>
</feature>
<evidence type="ECO:0000313" key="9">
    <source>
        <dbReference type="EMBL" id="KAH7110593.1"/>
    </source>
</evidence>
<dbReference type="PANTHER" id="PTHR47540:SF6">
    <property type="entry name" value="ZN(II)2CYS6 TRANSCRIPTION FACTOR (EUROFUNG)"/>
    <property type="match status" value="1"/>
</dbReference>
<keyword evidence="5" id="KW-0804">Transcription</keyword>
<dbReference type="SMART" id="SM00066">
    <property type="entry name" value="GAL4"/>
    <property type="match status" value="1"/>
</dbReference>
<dbReference type="InterPro" id="IPR001138">
    <property type="entry name" value="Zn2Cys6_DnaBD"/>
</dbReference>
<protein>
    <submittedName>
        <fullName evidence="9">Fungal-specific transcription factor domain-containing protein</fullName>
    </submittedName>
</protein>
<dbReference type="CDD" id="cd12148">
    <property type="entry name" value="fungal_TF_MHR"/>
    <property type="match status" value="1"/>
</dbReference>
<evidence type="ECO:0000313" key="10">
    <source>
        <dbReference type="Proteomes" id="UP000700596"/>
    </source>
</evidence>
<evidence type="ECO:0000256" key="5">
    <source>
        <dbReference type="ARBA" id="ARBA00023163"/>
    </source>
</evidence>
<dbReference type="InterPro" id="IPR051711">
    <property type="entry name" value="Stress_Response_Reg"/>
</dbReference>
<organism evidence="9 10">
    <name type="scientific">Dendryphion nanum</name>
    <dbReference type="NCBI Taxonomy" id="256645"/>
    <lineage>
        <taxon>Eukaryota</taxon>
        <taxon>Fungi</taxon>
        <taxon>Dikarya</taxon>
        <taxon>Ascomycota</taxon>
        <taxon>Pezizomycotina</taxon>
        <taxon>Dothideomycetes</taxon>
        <taxon>Pleosporomycetidae</taxon>
        <taxon>Pleosporales</taxon>
        <taxon>Torulaceae</taxon>
        <taxon>Dendryphion</taxon>
    </lineage>
</organism>
<dbReference type="PANTHER" id="PTHR47540">
    <property type="entry name" value="THIAMINE REPRESSIBLE GENES REGULATORY PROTEIN THI5"/>
    <property type="match status" value="1"/>
</dbReference>
<dbReference type="GO" id="GO:0005634">
    <property type="term" value="C:nucleus"/>
    <property type="evidence" value="ECO:0007669"/>
    <property type="project" value="UniProtKB-SubCell"/>
</dbReference>
<dbReference type="Gene3D" id="4.10.240.10">
    <property type="entry name" value="Zn(2)-C6 fungal-type DNA-binding domain"/>
    <property type="match status" value="1"/>
</dbReference>